<organism evidence="3 4">
    <name type="scientific">Thermostaphylospora chromogena</name>
    <dbReference type="NCBI Taxonomy" id="35622"/>
    <lineage>
        <taxon>Bacteria</taxon>
        <taxon>Bacillati</taxon>
        <taxon>Actinomycetota</taxon>
        <taxon>Actinomycetes</taxon>
        <taxon>Streptosporangiales</taxon>
        <taxon>Thermomonosporaceae</taxon>
        <taxon>Thermostaphylospora</taxon>
    </lineage>
</organism>
<evidence type="ECO:0000313" key="4">
    <source>
        <dbReference type="Proteomes" id="UP000217103"/>
    </source>
</evidence>
<dbReference type="STRING" id="35622.SAMN04489764_4763"/>
<dbReference type="Gene3D" id="3.40.640.10">
    <property type="entry name" value="Type I PLP-dependent aspartate aminotransferase-like (Major domain)"/>
    <property type="match status" value="1"/>
</dbReference>
<dbReference type="Gene3D" id="3.90.1150.10">
    <property type="entry name" value="Aspartate Aminotransferase, domain 1"/>
    <property type="match status" value="1"/>
</dbReference>
<dbReference type="SUPFAM" id="SSF53383">
    <property type="entry name" value="PLP-dependent transferases"/>
    <property type="match status" value="1"/>
</dbReference>
<sequence>MSESVDLTLWRNNGARSPAYAALKRGTSGDRARPVDFCVPSNPYFPTPEMFDRLQRNLAETLKHYPGDADTIAEEMCAVFGLNPATVAMGNGSTELITWIDHLMIRESMAVPVPTSGRWTDQPLGTGKRVDMYPLQESQGFRLDIDAYLRFVRDRRSRVAVICNPNNPDGGYLARHEVIRMLDALTDLDLVVVDESFIDFVDAESEPSVADQAAIRPNVIVLKSLGKNIGLHGVRFGYLVANPAIAGRIRRALPKWNLNSMAEAVVFMLKEHMEEYHHSLRMLAHDRTTMTRQLSSLPGLTVFPSQGNFVLVKLPAGKDGVELRDYLAAEHGVLVRECGSKLGTTSRFLRLAVRPHADVQRLLAGLYSYLYGAPGDRDADVLAPRAADASITAGARGRHRRRRASELRARRHARPDQPVHHLGGDTA</sequence>
<dbReference type="GO" id="GO:0008483">
    <property type="term" value="F:transaminase activity"/>
    <property type="evidence" value="ECO:0007669"/>
    <property type="project" value="UniProtKB-KW"/>
</dbReference>
<feature type="region of interest" description="Disordered" evidence="1">
    <location>
        <begin position="391"/>
        <end position="427"/>
    </location>
</feature>
<dbReference type="InterPro" id="IPR015424">
    <property type="entry name" value="PyrdxlP-dep_Trfase"/>
</dbReference>
<dbReference type="Pfam" id="PF00155">
    <property type="entry name" value="Aminotran_1_2"/>
    <property type="match status" value="1"/>
</dbReference>
<keyword evidence="3" id="KW-0032">Aminotransferase</keyword>
<dbReference type="Proteomes" id="UP000217103">
    <property type="component" value="Unassembled WGS sequence"/>
</dbReference>
<keyword evidence="4" id="KW-1185">Reference proteome</keyword>
<reference evidence="3 4" key="1">
    <citation type="submission" date="2016-10" db="EMBL/GenBank/DDBJ databases">
        <authorList>
            <person name="de Groot N.N."/>
        </authorList>
    </citation>
    <scope>NUCLEOTIDE SEQUENCE [LARGE SCALE GENOMIC DNA]</scope>
    <source>
        <strain evidence="3 4">DSM 43794</strain>
    </source>
</reference>
<dbReference type="AlphaFoldDB" id="A0A1H1HSI9"/>
<feature type="domain" description="Aminotransferase class I/classII large" evidence="2">
    <location>
        <begin position="35"/>
        <end position="364"/>
    </location>
</feature>
<dbReference type="CDD" id="cd00609">
    <property type="entry name" value="AAT_like"/>
    <property type="match status" value="1"/>
</dbReference>
<name>A0A1H1HSI9_9ACTN</name>
<protein>
    <submittedName>
        <fullName evidence="3">Histidinol-phosphate/aromatic aminotransferase or cobyric acid decarboxylase</fullName>
    </submittedName>
</protein>
<dbReference type="GO" id="GO:0030170">
    <property type="term" value="F:pyridoxal phosphate binding"/>
    <property type="evidence" value="ECO:0007669"/>
    <property type="project" value="InterPro"/>
</dbReference>
<evidence type="ECO:0000313" key="3">
    <source>
        <dbReference type="EMBL" id="SDR28299.1"/>
    </source>
</evidence>
<dbReference type="InterPro" id="IPR015422">
    <property type="entry name" value="PyrdxlP-dep_Trfase_small"/>
</dbReference>
<dbReference type="InterPro" id="IPR004839">
    <property type="entry name" value="Aminotransferase_I/II_large"/>
</dbReference>
<evidence type="ECO:0000259" key="2">
    <source>
        <dbReference type="Pfam" id="PF00155"/>
    </source>
</evidence>
<proteinExistence type="predicted"/>
<evidence type="ECO:0000256" key="1">
    <source>
        <dbReference type="SAM" id="MobiDB-lite"/>
    </source>
</evidence>
<dbReference type="EMBL" id="FNKK01000002">
    <property type="protein sequence ID" value="SDR28299.1"/>
    <property type="molecule type" value="Genomic_DNA"/>
</dbReference>
<accession>A0A1H1HSI9</accession>
<gene>
    <name evidence="3" type="ORF">SAMN04489764_4763</name>
</gene>
<dbReference type="InterPro" id="IPR015421">
    <property type="entry name" value="PyrdxlP-dep_Trfase_major"/>
</dbReference>
<feature type="compositionally biased region" description="Basic and acidic residues" evidence="1">
    <location>
        <begin position="404"/>
        <end position="427"/>
    </location>
</feature>
<dbReference type="PANTHER" id="PTHR42885">
    <property type="entry name" value="HISTIDINOL-PHOSPHATE AMINOTRANSFERASE-RELATED"/>
    <property type="match status" value="1"/>
</dbReference>
<keyword evidence="3" id="KW-0808">Transferase</keyword>
<dbReference type="RefSeq" id="WP_207550061.1">
    <property type="nucleotide sequence ID" value="NZ_FNKK01000002.1"/>
</dbReference>